<organism evidence="4">
    <name type="scientific">Streptomyces sp. R35</name>
    <dbReference type="NCBI Taxonomy" id="3238630"/>
    <lineage>
        <taxon>Bacteria</taxon>
        <taxon>Bacillati</taxon>
        <taxon>Actinomycetota</taxon>
        <taxon>Actinomycetes</taxon>
        <taxon>Kitasatosporales</taxon>
        <taxon>Streptomycetaceae</taxon>
        <taxon>Streptomyces</taxon>
    </lineage>
</organism>
<sequence>MDELPMRTPDPIPLSTPLSGETPQLPEQAQVAIMPGSMTSTRKNAPCATCGGSMTSAPAPTGCTACSQQPAPGTTSLGMPLAQDQFVYAIGRLSPQFLSLDVEKEFAQLAAQVGDREVSEHHRLKTVLQQDDSLYLSHHVCWVFTTQGLDSFAVVPRDSHDARQLIEAFVPASEENVINVVVGRPAAVPPTWAWSATGLRLVSADQILTFTLDEFIDALQDGNGDTDGEGNGNANSDHRVVMRELFFRLTKRADNHGFTDTHRACNYIALRYPAIYRTTVQEIDDRKALAGVDTRATVTNDRRLVSIRLIFRNHHTQVVEYYSCTVDVTGEFCFLVTPLSPTYG</sequence>
<dbReference type="RefSeq" id="WP_369257058.1">
    <property type="nucleotide sequence ID" value="NZ_CP163440.1"/>
</dbReference>
<reference evidence="4" key="1">
    <citation type="submission" date="2024-07" db="EMBL/GenBank/DDBJ databases">
        <authorList>
            <person name="Yu S.T."/>
        </authorList>
    </citation>
    <scope>NUCLEOTIDE SEQUENCE</scope>
    <source>
        <strain evidence="4">R35</strain>
    </source>
</reference>
<evidence type="ECO:0000256" key="1">
    <source>
        <dbReference type="SAM" id="MobiDB-lite"/>
    </source>
</evidence>
<accession>A0AB39S3I1</accession>
<evidence type="ECO:0000313" key="4">
    <source>
        <dbReference type="EMBL" id="XDQ61248.1"/>
    </source>
</evidence>
<feature type="region of interest" description="Disordered" evidence="1">
    <location>
        <begin position="1"/>
        <end position="23"/>
    </location>
</feature>
<dbReference type="Pfam" id="PF18065">
    <property type="entry name" value="PatG_C"/>
    <property type="match status" value="1"/>
</dbReference>
<dbReference type="Pfam" id="PF18047">
    <property type="entry name" value="PatG_D"/>
    <property type="match status" value="1"/>
</dbReference>
<gene>
    <name evidence="4" type="ORF">AB5J50_10900</name>
</gene>
<dbReference type="EMBL" id="CP163440">
    <property type="protein sequence ID" value="XDQ61248.1"/>
    <property type="molecule type" value="Genomic_DNA"/>
</dbReference>
<dbReference type="InterPro" id="IPR040483">
    <property type="entry name" value="PatG_dom"/>
</dbReference>
<feature type="domain" description="PatG" evidence="2">
    <location>
        <begin position="86"/>
        <end position="176"/>
    </location>
</feature>
<dbReference type="AlphaFoldDB" id="A0AB39S3I1"/>
<feature type="domain" description="PatG C-terminal" evidence="3">
    <location>
        <begin position="236"/>
        <end position="340"/>
    </location>
</feature>
<dbReference type="InterPro" id="IPR040636">
    <property type="entry name" value="PatG_C"/>
</dbReference>
<evidence type="ECO:0000259" key="2">
    <source>
        <dbReference type="Pfam" id="PF18047"/>
    </source>
</evidence>
<name>A0AB39S3I1_9ACTN</name>
<evidence type="ECO:0000259" key="3">
    <source>
        <dbReference type="Pfam" id="PF18065"/>
    </source>
</evidence>
<proteinExistence type="predicted"/>
<evidence type="ECO:0008006" key="5">
    <source>
        <dbReference type="Google" id="ProtNLM"/>
    </source>
</evidence>
<protein>
    <recommendedName>
        <fullName evidence="5">PatG C-terminal domain-containing protein</fullName>
    </recommendedName>
</protein>